<dbReference type="InterPro" id="IPR038576">
    <property type="entry name" value="Methyltransf_Zn-bd_dom_put_sf"/>
</dbReference>
<dbReference type="SUPFAM" id="SSF53335">
    <property type="entry name" value="S-adenosyl-L-methionine-dependent methyltransferases"/>
    <property type="match status" value="1"/>
</dbReference>
<protein>
    <submittedName>
        <fullName evidence="3">Class I SAM-dependent methyltransferase</fullName>
    </submittedName>
</protein>
<feature type="domain" description="Methyltransferase putative zinc binding" evidence="1">
    <location>
        <begin position="17"/>
        <end position="67"/>
    </location>
</feature>
<dbReference type="Gene3D" id="3.40.50.720">
    <property type="entry name" value="NAD(P)-binding Rossmann-like Domain"/>
    <property type="match status" value="1"/>
</dbReference>
<keyword evidence="4" id="KW-1185">Reference proteome</keyword>
<dbReference type="Proteomes" id="UP001500689">
    <property type="component" value="Unassembled WGS sequence"/>
</dbReference>
<keyword evidence="3" id="KW-0808">Transferase</keyword>
<proteinExistence type="predicted"/>
<dbReference type="Pfam" id="PF08484">
    <property type="entry name" value="Methyltransf_14"/>
    <property type="match status" value="1"/>
</dbReference>
<evidence type="ECO:0000259" key="2">
    <source>
        <dbReference type="Pfam" id="PF08484"/>
    </source>
</evidence>
<dbReference type="InterPro" id="IPR029063">
    <property type="entry name" value="SAM-dependent_MTases_sf"/>
</dbReference>
<gene>
    <name evidence="3" type="ORF">GCM10022222_42070</name>
</gene>
<dbReference type="InterPro" id="IPR013691">
    <property type="entry name" value="MeTrfase_14"/>
</dbReference>
<dbReference type="Gene3D" id="6.20.50.110">
    <property type="entry name" value="Methyltransferase, zinc-binding domain"/>
    <property type="match status" value="1"/>
</dbReference>
<dbReference type="Pfam" id="PF08421">
    <property type="entry name" value="Methyltransf_13"/>
    <property type="match status" value="1"/>
</dbReference>
<dbReference type="RefSeq" id="WP_344862292.1">
    <property type="nucleotide sequence ID" value="NZ_BAAAZN010000008.1"/>
</dbReference>
<dbReference type="GO" id="GO:0032259">
    <property type="term" value="P:methylation"/>
    <property type="evidence" value="ECO:0007669"/>
    <property type="project" value="UniProtKB-KW"/>
</dbReference>
<dbReference type="Gene3D" id="3.40.50.150">
    <property type="entry name" value="Vaccinia Virus protein VP39"/>
    <property type="match status" value="1"/>
</dbReference>
<dbReference type="EMBL" id="BAAAZN010000008">
    <property type="protein sequence ID" value="GAA3553989.1"/>
    <property type="molecule type" value="Genomic_DNA"/>
</dbReference>
<comment type="caution">
    <text evidence="3">The sequence shown here is derived from an EMBL/GenBank/DDBJ whole genome shotgun (WGS) entry which is preliminary data.</text>
</comment>
<feature type="domain" description="C-methyltransferase" evidence="2">
    <location>
        <begin position="218"/>
        <end position="363"/>
    </location>
</feature>
<reference evidence="4" key="1">
    <citation type="journal article" date="2019" name="Int. J. Syst. Evol. Microbiol.">
        <title>The Global Catalogue of Microorganisms (GCM) 10K type strain sequencing project: providing services to taxonomists for standard genome sequencing and annotation.</title>
        <authorList>
            <consortium name="The Broad Institute Genomics Platform"/>
            <consortium name="The Broad Institute Genome Sequencing Center for Infectious Disease"/>
            <person name="Wu L."/>
            <person name="Ma J."/>
        </authorList>
    </citation>
    <scope>NUCLEOTIDE SEQUENCE [LARGE SCALE GENOMIC DNA]</scope>
    <source>
        <strain evidence="4">JCM 16898</strain>
    </source>
</reference>
<sequence>MVSPALQPRPDHPALRCRHCRGVAGEVVLDLGAQPGCEQFAGDDGPDPVFGLRMWFCVGCGLAQLAEDPGWPETTAGVEPQAMRDQAERVLSRLDAEGWLRAGQTAAEYGSPHGGAWLPRVVRRGLKPANGRADLVFDTYGLLHEPEQAEALLTRAARVASGGALVLQLFSLAGVLRHGQWGELRHGHHAYWSLPALDQALRRFGLGVHRAWNYPLAGETLVVLANHDPQPDDETRAVFAAELAAGVTEIDALRTLQHRADTDAAVLRRWLSGRKRRVIGYGAASRSVPLLCHAGVEVDLLPAVADASPAKQWRRVPGTQIPVVPPEYLGPGQPADVLLLLPQLLDEVRRALPEVEDRGGRWISVHDVLAGRA</sequence>
<dbReference type="InterPro" id="IPR013630">
    <property type="entry name" value="Methyltransf_Zn-bd_dom_put"/>
</dbReference>
<accession>A0ABP6WQP7</accession>
<evidence type="ECO:0000259" key="1">
    <source>
        <dbReference type="Pfam" id="PF08421"/>
    </source>
</evidence>
<dbReference type="GO" id="GO:0008168">
    <property type="term" value="F:methyltransferase activity"/>
    <property type="evidence" value="ECO:0007669"/>
    <property type="project" value="UniProtKB-KW"/>
</dbReference>
<name>A0ABP6WQP7_9PSEU</name>
<evidence type="ECO:0000313" key="4">
    <source>
        <dbReference type="Proteomes" id="UP001500689"/>
    </source>
</evidence>
<evidence type="ECO:0000313" key="3">
    <source>
        <dbReference type="EMBL" id="GAA3553989.1"/>
    </source>
</evidence>
<keyword evidence="3" id="KW-0489">Methyltransferase</keyword>
<organism evidence="3 4">
    <name type="scientific">Amycolatopsis ultiminotia</name>
    <dbReference type="NCBI Taxonomy" id="543629"/>
    <lineage>
        <taxon>Bacteria</taxon>
        <taxon>Bacillati</taxon>
        <taxon>Actinomycetota</taxon>
        <taxon>Actinomycetes</taxon>
        <taxon>Pseudonocardiales</taxon>
        <taxon>Pseudonocardiaceae</taxon>
        <taxon>Amycolatopsis</taxon>
    </lineage>
</organism>